<gene>
    <name evidence="1" type="ORF">QAD02_023444</name>
</gene>
<reference evidence="1" key="1">
    <citation type="submission" date="2023-04" db="EMBL/GenBank/DDBJ databases">
        <title>A chromosome-level genome assembly of the parasitoid wasp Eretmocerus hayati.</title>
        <authorList>
            <person name="Zhong Y."/>
            <person name="Liu S."/>
            <person name="Liu Y."/>
        </authorList>
    </citation>
    <scope>NUCLEOTIDE SEQUENCE</scope>
    <source>
        <strain evidence="1">ZJU_SS_LIU_2023</strain>
    </source>
</reference>
<protein>
    <submittedName>
        <fullName evidence="1">Uncharacterized protein</fullName>
    </submittedName>
</protein>
<sequence>MVYKISLFALACTSLVVGFTVHPRVARQTDQSNPLQTFVEGFGSGSDGNGFNFGGFGGSNPASDFFQGSNQAAEGQAAGQDNATQGGGSQGNNNSFLAGLSGKGSNGLGSGLGGFGSIGGGLVQRFRNAMNNTANDEIDSVKDSWRSVKNLAHQGINTKSNITKTKVDLALMGPKFAKNLFLN</sequence>
<proteinExistence type="predicted"/>
<keyword evidence="2" id="KW-1185">Reference proteome</keyword>
<evidence type="ECO:0000313" key="2">
    <source>
        <dbReference type="Proteomes" id="UP001239111"/>
    </source>
</evidence>
<comment type="caution">
    <text evidence="1">The sequence shown here is derived from an EMBL/GenBank/DDBJ whole genome shotgun (WGS) entry which is preliminary data.</text>
</comment>
<organism evidence="1 2">
    <name type="scientific">Eretmocerus hayati</name>
    <dbReference type="NCBI Taxonomy" id="131215"/>
    <lineage>
        <taxon>Eukaryota</taxon>
        <taxon>Metazoa</taxon>
        <taxon>Ecdysozoa</taxon>
        <taxon>Arthropoda</taxon>
        <taxon>Hexapoda</taxon>
        <taxon>Insecta</taxon>
        <taxon>Pterygota</taxon>
        <taxon>Neoptera</taxon>
        <taxon>Endopterygota</taxon>
        <taxon>Hymenoptera</taxon>
        <taxon>Apocrita</taxon>
        <taxon>Proctotrupomorpha</taxon>
        <taxon>Chalcidoidea</taxon>
        <taxon>Aphelinidae</taxon>
        <taxon>Aphelininae</taxon>
        <taxon>Eretmocerus</taxon>
    </lineage>
</organism>
<dbReference type="EMBL" id="CM056741">
    <property type="protein sequence ID" value="KAJ8687650.1"/>
    <property type="molecule type" value="Genomic_DNA"/>
</dbReference>
<name>A0ACC2PW53_9HYME</name>
<accession>A0ACC2PW53</accession>
<evidence type="ECO:0000313" key="1">
    <source>
        <dbReference type="EMBL" id="KAJ8687650.1"/>
    </source>
</evidence>
<dbReference type="Proteomes" id="UP001239111">
    <property type="component" value="Chromosome 1"/>
</dbReference>